<dbReference type="Pfam" id="PF01081">
    <property type="entry name" value="Aldolase"/>
    <property type="match status" value="1"/>
</dbReference>
<evidence type="ECO:0000313" key="6">
    <source>
        <dbReference type="EMBL" id="RIV77147.1"/>
    </source>
</evidence>
<accession>A0A418NGF5</accession>
<dbReference type="Proteomes" id="UP000285092">
    <property type="component" value="Unassembled WGS sequence"/>
</dbReference>
<dbReference type="InterPro" id="IPR000887">
    <property type="entry name" value="Aldlse_KDPG_KHG"/>
</dbReference>
<evidence type="ECO:0000256" key="2">
    <source>
        <dbReference type="ARBA" id="ARBA00006906"/>
    </source>
</evidence>
<evidence type="ECO:0000256" key="5">
    <source>
        <dbReference type="ARBA" id="ARBA00023277"/>
    </source>
</evidence>
<evidence type="ECO:0000256" key="3">
    <source>
        <dbReference type="ARBA" id="ARBA00011233"/>
    </source>
</evidence>
<dbReference type="InterPro" id="IPR013785">
    <property type="entry name" value="Aldolase_TIM"/>
</dbReference>
<dbReference type="NCBIfam" id="NF006600">
    <property type="entry name" value="PRK09140.1"/>
    <property type="match status" value="1"/>
</dbReference>
<dbReference type="RefSeq" id="WP_119514225.1">
    <property type="nucleotide sequence ID" value="NZ_QXFK01000018.1"/>
</dbReference>
<dbReference type="SUPFAM" id="SSF51569">
    <property type="entry name" value="Aldolase"/>
    <property type="match status" value="1"/>
</dbReference>
<protein>
    <submittedName>
        <fullName evidence="6">2-dehydro-3-deoxy-6-phosphogalactonate aldolase</fullName>
    </submittedName>
</protein>
<dbReference type="OrthoDB" id="7204076at2"/>
<comment type="caution">
    <text evidence="6">The sequence shown here is derived from an EMBL/GenBank/DDBJ whole genome shotgun (WGS) entry which is preliminary data.</text>
</comment>
<dbReference type="PANTHER" id="PTHR30246">
    <property type="entry name" value="2-KETO-3-DEOXY-6-PHOSPHOGLUCONATE ALDOLASE"/>
    <property type="match status" value="1"/>
</dbReference>
<comment type="subunit">
    <text evidence="3">Homotrimer.</text>
</comment>
<dbReference type="AlphaFoldDB" id="A0A418NGF5"/>
<keyword evidence="4" id="KW-0456">Lyase</keyword>
<evidence type="ECO:0000313" key="7">
    <source>
        <dbReference type="Proteomes" id="UP000285092"/>
    </source>
</evidence>
<comment type="pathway">
    <text evidence="1">Carbohydrate acid metabolism.</text>
</comment>
<keyword evidence="5" id="KW-0119">Carbohydrate metabolism</keyword>
<proteinExistence type="inferred from homology"/>
<dbReference type="Gene3D" id="3.20.20.70">
    <property type="entry name" value="Aldolase class I"/>
    <property type="match status" value="1"/>
</dbReference>
<dbReference type="CDD" id="cd00452">
    <property type="entry name" value="KDPG_aldolase"/>
    <property type="match status" value="1"/>
</dbReference>
<gene>
    <name evidence="6" type="ORF">D2V04_13710</name>
</gene>
<name>A0A418NGF5_9SPHN</name>
<evidence type="ECO:0000256" key="4">
    <source>
        <dbReference type="ARBA" id="ARBA00023239"/>
    </source>
</evidence>
<comment type="similarity">
    <text evidence="2">Belongs to the KHG/KDPG aldolase family.</text>
</comment>
<dbReference type="GO" id="GO:0016829">
    <property type="term" value="F:lyase activity"/>
    <property type="evidence" value="ECO:0007669"/>
    <property type="project" value="UniProtKB-KW"/>
</dbReference>
<keyword evidence="7" id="KW-1185">Reference proteome</keyword>
<evidence type="ECO:0000256" key="1">
    <source>
        <dbReference type="ARBA" id="ARBA00004761"/>
    </source>
</evidence>
<reference evidence="6 7" key="1">
    <citation type="submission" date="2018-08" db="EMBL/GenBank/DDBJ databases">
        <title>Altererythrobacter sp.Ery1 and Ery12, the genome sequencing of novel strains in genus Alterythrobacter.</title>
        <authorList>
            <person name="Cheng H."/>
            <person name="Wu Y.-H."/>
            <person name="Fang C."/>
            <person name="Xu X.-W."/>
        </authorList>
    </citation>
    <scope>NUCLEOTIDE SEQUENCE [LARGE SCALE GENOMIC DNA]</scope>
    <source>
        <strain evidence="6 7">Ery1</strain>
    </source>
</reference>
<dbReference type="EMBL" id="QXFK01000018">
    <property type="protein sequence ID" value="RIV77147.1"/>
    <property type="molecule type" value="Genomic_DNA"/>
</dbReference>
<organism evidence="6 7">
    <name type="scientific">Pelagerythrobacter aerophilus</name>
    <dbReference type="NCBI Taxonomy" id="2306995"/>
    <lineage>
        <taxon>Bacteria</taxon>
        <taxon>Pseudomonadati</taxon>
        <taxon>Pseudomonadota</taxon>
        <taxon>Alphaproteobacteria</taxon>
        <taxon>Sphingomonadales</taxon>
        <taxon>Erythrobacteraceae</taxon>
        <taxon>Pelagerythrobacter</taxon>
    </lineage>
</organism>
<dbReference type="PANTHER" id="PTHR30246:SF1">
    <property type="entry name" value="2-DEHYDRO-3-DEOXY-6-PHOSPHOGALACTONATE ALDOLASE-RELATED"/>
    <property type="match status" value="1"/>
</dbReference>
<sequence>MSVDTKFRNAFAQCPLVAILRGVRPDEVEGVGEVLTEAGFTLIEVPLNSPEPLDSIARLARRLEGSAMVGAGTVTDPAEVAKVRDAGGELIVSPNTDVSVIAATVDAGLVSMPGYFTPSEAFAAARAGAHALKLFPAEAASPKVLKAQRAVLPPSLPVLVVGGVTPEGLAPWTAAGASGFGIGSALYAPGVTLPEICERAERFVAAAKSESAS</sequence>